<protein>
    <submittedName>
        <fullName evidence="2 3">Uncharacterized protein</fullName>
    </submittedName>
</protein>
<dbReference type="CTD" id="20206599"/>
<dbReference type="Proteomes" id="UP000015101">
    <property type="component" value="Unassembled WGS sequence"/>
</dbReference>
<sequence length="117" mass="14622">MIATVTSKRQVVAPKTYDHSKENDHRSNNWNRRREQPRRQIYFDQRSNNGYNREDYSRLKRDRDGRCDRERQVVRDGYDRRGPKRRWEEVDNYNENAKIEQNNMWNERRKIMNDKFL</sequence>
<reference evidence="2 4" key="2">
    <citation type="journal article" date="2013" name="Nature">
        <title>Insights into bilaterian evolution from three spiralian genomes.</title>
        <authorList>
            <person name="Simakov O."/>
            <person name="Marletaz F."/>
            <person name="Cho S.J."/>
            <person name="Edsinger-Gonzales E."/>
            <person name="Havlak P."/>
            <person name="Hellsten U."/>
            <person name="Kuo D.H."/>
            <person name="Larsson T."/>
            <person name="Lv J."/>
            <person name="Arendt D."/>
            <person name="Savage R."/>
            <person name="Osoegawa K."/>
            <person name="de Jong P."/>
            <person name="Grimwood J."/>
            <person name="Chapman J.A."/>
            <person name="Shapiro H."/>
            <person name="Aerts A."/>
            <person name="Otillar R.P."/>
            <person name="Terry A.Y."/>
            <person name="Boore J.L."/>
            <person name="Grigoriev I.V."/>
            <person name="Lindberg D.R."/>
            <person name="Seaver E.C."/>
            <person name="Weisblat D.A."/>
            <person name="Putnam N.H."/>
            <person name="Rokhsar D.S."/>
        </authorList>
    </citation>
    <scope>NUCLEOTIDE SEQUENCE</scope>
</reference>
<dbReference type="GeneID" id="20206599"/>
<reference evidence="3" key="3">
    <citation type="submission" date="2015-06" db="UniProtKB">
        <authorList>
            <consortium name="EnsemblMetazoa"/>
        </authorList>
    </citation>
    <scope>IDENTIFICATION</scope>
</reference>
<dbReference type="InParanoid" id="T1FCQ0"/>
<name>T1FCQ0_HELRO</name>
<evidence type="ECO:0000256" key="1">
    <source>
        <dbReference type="SAM" id="MobiDB-lite"/>
    </source>
</evidence>
<dbReference type="EnsemblMetazoa" id="HelroT178089">
    <property type="protein sequence ID" value="HelroP178089"/>
    <property type="gene ID" value="HelroG178089"/>
</dbReference>
<dbReference type="EMBL" id="KB097379">
    <property type="protein sequence ID" value="ESN97305.1"/>
    <property type="molecule type" value="Genomic_DNA"/>
</dbReference>
<keyword evidence="4" id="KW-1185">Reference proteome</keyword>
<reference evidence="4" key="1">
    <citation type="submission" date="2012-12" db="EMBL/GenBank/DDBJ databases">
        <authorList>
            <person name="Hellsten U."/>
            <person name="Grimwood J."/>
            <person name="Chapman J.A."/>
            <person name="Shapiro H."/>
            <person name="Aerts A."/>
            <person name="Otillar R.P."/>
            <person name="Terry A.Y."/>
            <person name="Boore J.L."/>
            <person name="Simakov O."/>
            <person name="Marletaz F."/>
            <person name="Cho S.-J."/>
            <person name="Edsinger-Gonzales E."/>
            <person name="Havlak P."/>
            <person name="Kuo D.-H."/>
            <person name="Larsson T."/>
            <person name="Lv J."/>
            <person name="Arendt D."/>
            <person name="Savage R."/>
            <person name="Osoegawa K."/>
            <person name="de Jong P."/>
            <person name="Lindberg D.R."/>
            <person name="Seaver E.C."/>
            <person name="Weisblat D.A."/>
            <person name="Putnam N.H."/>
            <person name="Grigoriev I.V."/>
            <person name="Rokhsar D.S."/>
        </authorList>
    </citation>
    <scope>NUCLEOTIDE SEQUENCE</scope>
</reference>
<dbReference type="HOGENOM" id="CLU_2087418_0_0_1"/>
<feature type="region of interest" description="Disordered" evidence="1">
    <location>
        <begin position="1"/>
        <end position="59"/>
    </location>
</feature>
<evidence type="ECO:0000313" key="4">
    <source>
        <dbReference type="Proteomes" id="UP000015101"/>
    </source>
</evidence>
<feature type="compositionally biased region" description="Basic and acidic residues" evidence="1">
    <location>
        <begin position="16"/>
        <end position="38"/>
    </location>
</feature>
<proteinExistence type="predicted"/>
<organism evidence="3 4">
    <name type="scientific">Helobdella robusta</name>
    <name type="common">Californian leech</name>
    <dbReference type="NCBI Taxonomy" id="6412"/>
    <lineage>
        <taxon>Eukaryota</taxon>
        <taxon>Metazoa</taxon>
        <taxon>Spiralia</taxon>
        <taxon>Lophotrochozoa</taxon>
        <taxon>Annelida</taxon>
        <taxon>Clitellata</taxon>
        <taxon>Hirudinea</taxon>
        <taxon>Rhynchobdellida</taxon>
        <taxon>Glossiphoniidae</taxon>
        <taxon>Helobdella</taxon>
    </lineage>
</organism>
<dbReference type="AlphaFoldDB" id="T1FCQ0"/>
<evidence type="ECO:0000313" key="3">
    <source>
        <dbReference type="EnsemblMetazoa" id="HelroP178089"/>
    </source>
</evidence>
<evidence type="ECO:0000313" key="2">
    <source>
        <dbReference type="EMBL" id="ESN97305.1"/>
    </source>
</evidence>
<gene>
    <name evidence="3" type="primary">20206599</name>
    <name evidence="2" type="ORF">HELRODRAFT_178089</name>
</gene>
<dbReference type="RefSeq" id="XP_009024483.1">
    <property type="nucleotide sequence ID" value="XM_009026235.1"/>
</dbReference>
<dbReference type="KEGG" id="hro:HELRODRAFT_178089"/>
<accession>T1FCQ0</accession>
<dbReference type="EMBL" id="AMQM01006295">
    <property type="status" value="NOT_ANNOTATED_CDS"/>
    <property type="molecule type" value="Genomic_DNA"/>
</dbReference>